<dbReference type="STRING" id="98765.A0A2R6Q7F8"/>
<gene>
    <name evidence="3" type="ORF">PHLCEN_2v3991</name>
</gene>
<sequence length="677" mass="76733">MRDGMSQIGDSPGPRSFGMSPVAYPRVRSQRSIVSPALEKATGKTSQALSSYDLSKLELGVNHIRSKWDRSKNCYVIELDSSQEDNDGEDGPPTYPPTHAFTVFRTFTPTDNPLVFSISKKIHVWSPYFVEVAKAVMGDWTNISWNAKPVVLDPKDVLIFLPKFKRHLHLLQSEPEAAVAIHLAYFLEFIEKEYENTLATLHNLLEERKISFELFWGLFLPGTILITHCRTTGEPLVVRLRSCVRQSASFNEPPHWLLTCEYVDVDKGLPGYAELAVKIHDFPGAEVITDLHIFPMDPYVEEPRRSELCETLMRRGRRRWELSRSWSHNDHDAIAYAARGGGKMNVKCRIVLDQEKYIQYAYGDPLPTVKRDLDGKLVGLKVLSTKADARRVDMTAEEFLLMPAKLYGFSLGDRKWLIFNVDNVQDIRWNLEAFERLDIPENKKVIVQTLIESHTQKAATFDDFVPGKGLGLIFALHGPPGVGKTLTAEATSEVARSPLYMVGAGDLGTSAQELDRALTTLFALASAWKAIVLIDEADVFLEKRDVHDLVRNSMVAVFLRQLEYYTGNLILTTNRLETIDHAMKSRIHVSLRYEPLNMETRERLWQAFLKKAGLQSYEGNIVDAELMRELCQRPLNGREIKNIIKTATIFASYHGRAVDVQDVLRVVHTTDDLSAMN</sequence>
<dbReference type="PANTHER" id="PTHR46411">
    <property type="entry name" value="FAMILY ATPASE, PUTATIVE-RELATED"/>
    <property type="match status" value="1"/>
</dbReference>
<evidence type="ECO:0000256" key="1">
    <source>
        <dbReference type="SAM" id="MobiDB-lite"/>
    </source>
</evidence>
<dbReference type="InterPro" id="IPR003593">
    <property type="entry name" value="AAA+_ATPase"/>
</dbReference>
<evidence type="ECO:0000313" key="3">
    <source>
        <dbReference type="EMBL" id="PSS03317.1"/>
    </source>
</evidence>
<name>A0A2R6Q7F8_9APHY</name>
<dbReference type="GO" id="GO:0016887">
    <property type="term" value="F:ATP hydrolysis activity"/>
    <property type="evidence" value="ECO:0007669"/>
    <property type="project" value="InterPro"/>
</dbReference>
<dbReference type="InterPro" id="IPR003959">
    <property type="entry name" value="ATPase_AAA_core"/>
</dbReference>
<dbReference type="Pfam" id="PF22942">
    <property type="entry name" value="DUF7025"/>
    <property type="match status" value="1"/>
</dbReference>
<dbReference type="EMBL" id="MLYV02000388">
    <property type="protein sequence ID" value="PSS03317.1"/>
    <property type="molecule type" value="Genomic_DNA"/>
</dbReference>
<dbReference type="PANTHER" id="PTHR46411:SF3">
    <property type="entry name" value="AAA+ ATPASE DOMAIN-CONTAINING PROTEIN"/>
    <property type="match status" value="1"/>
</dbReference>
<organism evidence="3 4">
    <name type="scientific">Hermanssonia centrifuga</name>
    <dbReference type="NCBI Taxonomy" id="98765"/>
    <lineage>
        <taxon>Eukaryota</taxon>
        <taxon>Fungi</taxon>
        <taxon>Dikarya</taxon>
        <taxon>Basidiomycota</taxon>
        <taxon>Agaricomycotina</taxon>
        <taxon>Agaricomycetes</taxon>
        <taxon>Polyporales</taxon>
        <taxon>Meruliaceae</taxon>
        <taxon>Hermanssonia</taxon>
    </lineage>
</organism>
<feature type="domain" description="AAA+ ATPase" evidence="2">
    <location>
        <begin position="470"/>
        <end position="597"/>
    </location>
</feature>
<evidence type="ECO:0000259" key="2">
    <source>
        <dbReference type="SMART" id="SM00382"/>
    </source>
</evidence>
<dbReference type="SUPFAM" id="SSF52540">
    <property type="entry name" value="P-loop containing nucleoside triphosphate hydrolases"/>
    <property type="match status" value="1"/>
</dbReference>
<proteinExistence type="predicted"/>
<dbReference type="Proteomes" id="UP000186601">
    <property type="component" value="Unassembled WGS sequence"/>
</dbReference>
<keyword evidence="4" id="KW-1185">Reference proteome</keyword>
<feature type="region of interest" description="Disordered" evidence="1">
    <location>
        <begin position="1"/>
        <end position="21"/>
    </location>
</feature>
<dbReference type="OrthoDB" id="10042665at2759"/>
<dbReference type="InterPro" id="IPR054289">
    <property type="entry name" value="DUF7025"/>
</dbReference>
<reference evidence="3 4" key="1">
    <citation type="submission" date="2018-02" db="EMBL/GenBank/DDBJ databases">
        <title>Genome sequence of the basidiomycete white-rot fungus Phlebia centrifuga.</title>
        <authorList>
            <person name="Granchi Z."/>
            <person name="Peng M."/>
            <person name="de Vries R.P."/>
            <person name="Hilden K."/>
            <person name="Makela M.R."/>
            <person name="Grigoriev I."/>
            <person name="Riley R."/>
        </authorList>
    </citation>
    <scope>NUCLEOTIDE SEQUENCE [LARGE SCALE GENOMIC DNA]</scope>
    <source>
        <strain evidence="3 4">FBCC195</strain>
    </source>
</reference>
<evidence type="ECO:0000313" key="4">
    <source>
        <dbReference type="Proteomes" id="UP000186601"/>
    </source>
</evidence>
<dbReference type="AlphaFoldDB" id="A0A2R6Q7F8"/>
<dbReference type="Pfam" id="PF00004">
    <property type="entry name" value="AAA"/>
    <property type="match status" value="1"/>
</dbReference>
<dbReference type="Gene3D" id="3.40.50.300">
    <property type="entry name" value="P-loop containing nucleotide triphosphate hydrolases"/>
    <property type="match status" value="1"/>
</dbReference>
<comment type="caution">
    <text evidence="3">The sequence shown here is derived from an EMBL/GenBank/DDBJ whole genome shotgun (WGS) entry which is preliminary data.</text>
</comment>
<accession>A0A2R6Q7F8</accession>
<protein>
    <recommendedName>
        <fullName evidence="2">AAA+ ATPase domain-containing protein</fullName>
    </recommendedName>
</protein>
<dbReference type="InterPro" id="IPR027417">
    <property type="entry name" value="P-loop_NTPase"/>
</dbReference>
<dbReference type="GO" id="GO:0005524">
    <property type="term" value="F:ATP binding"/>
    <property type="evidence" value="ECO:0007669"/>
    <property type="project" value="InterPro"/>
</dbReference>
<dbReference type="SMART" id="SM00382">
    <property type="entry name" value="AAA"/>
    <property type="match status" value="1"/>
</dbReference>